<reference evidence="1 2" key="1">
    <citation type="journal article" date="2018" name="Science">
        <title>The opium poppy genome and morphinan production.</title>
        <authorList>
            <person name="Guo L."/>
            <person name="Winzer T."/>
            <person name="Yang X."/>
            <person name="Li Y."/>
            <person name="Ning Z."/>
            <person name="He Z."/>
            <person name="Teodor R."/>
            <person name="Lu Y."/>
            <person name="Bowser T.A."/>
            <person name="Graham I.A."/>
            <person name="Ye K."/>
        </authorList>
    </citation>
    <scope>NUCLEOTIDE SEQUENCE [LARGE SCALE GENOMIC DNA]</scope>
    <source>
        <strain evidence="2">cv. HN1</strain>
        <tissue evidence="1">Leaves</tissue>
    </source>
</reference>
<evidence type="ECO:0000313" key="1">
    <source>
        <dbReference type="EMBL" id="RZC52626.1"/>
    </source>
</evidence>
<name>A0A4Y7IWU6_PAPSO</name>
<dbReference type="EMBL" id="CM010716">
    <property type="protein sequence ID" value="RZC52626.1"/>
    <property type="molecule type" value="Genomic_DNA"/>
</dbReference>
<protein>
    <submittedName>
        <fullName evidence="1">Uncharacterized protein</fullName>
    </submittedName>
</protein>
<accession>A0A4Y7IWU6</accession>
<dbReference type="Proteomes" id="UP000316621">
    <property type="component" value="Chromosome 2"/>
</dbReference>
<dbReference type="AlphaFoldDB" id="A0A4Y7IWU6"/>
<dbReference type="Gramene" id="RZC52626">
    <property type="protein sequence ID" value="RZC52626"/>
    <property type="gene ID" value="C5167_021046"/>
</dbReference>
<sequence length="40" mass="4799">MAAKTRLRRVTFFFGIIYIVESTKTKSLWINQIIKPNHLY</sequence>
<proteinExistence type="predicted"/>
<evidence type="ECO:0000313" key="2">
    <source>
        <dbReference type="Proteomes" id="UP000316621"/>
    </source>
</evidence>
<keyword evidence="2" id="KW-1185">Reference proteome</keyword>
<organism evidence="1 2">
    <name type="scientific">Papaver somniferum</name>
    <name type="common">Opium poppy</name>
    <dbReference type="NCBI Taxonomy" id="3469"/>
    <lineage>
        <taxon>Eukaryota</taxon>
        <taxon>Viridiplantae</taxon>
        <taxon>Streptophyta</taxon>
        <taxon>Embryophyta</taxon>
        <taxon>Tracheophyta</taxon>
        <taxon>Spermatophyta</taxon>
        <taxon>Magnoliopsida</taxon>
        <taxon>Ranunculales</taxon>
        <taxon>Papaveraceae</taxon>
        <taxon>Papaveroideae</taxon>
        <taxon>Papaver</taxon>
    </lineage>
</organism>
<gene>
    <name evidence="1" type="ORF">C5167_021046</name>
</gene>